<evidence type="ECO:0000313" key="1">
    <source>
        <dbReference type="EMBL" id="CAD8069263.1"/>
    </source>
</evidence>
<protein>
    <submittedName>
        <fullName evidence="1">Uncharacterized protein</fullName>
    </submittedName>
</protein>
<dbReference type="OMA" id="ITNCFTL"/>
<dbReference type="AlphaFoldDB" id="A0A8S1LUF2"/>
<accession>A0A8S1LUF2</accession>
<organism evidence="1 2">
    <name type="scientific">Paramecium primaurelia</name>
    <dbReference type="NCBI Taxonomy" id="5886"/>
    <lineage>
        <taxon>Eukaryota</taxon>
        <taxon>Sar</taxon>
        <taxon>Alveolata</taxon>
        <taxon>Ciliophora</taxon>
        <taxon>Intramacronucleata</taxon>
        <taxon>Oligohymenophorea</taxon>
        <taxon>Peniculida</taxon>
        <taxon>Parameciidae</taxon>
        <taxon>Paramecium</taxon>
    </lineage>
</organism>
<sequence>MNIVTPETIKVSKNNSSITNCFTLTTERIDFNNPRPLLQFKTLLARQILKK</sequence>
<name>A0A8S1LUF2_PARPR</name>
<reference evidence="1" key="1">
    <citation type="submission" date="2021-01" db="EMBL/GenBank/DDBJ databases">
        <authorList>
            <consortium name="Genoscope - CEA"/>
            <person name="William W."/>
        </authorList>
    </citation>
    <scope>NUCLEOTIDE SEQUENCE</scope>
</reference>
<dbReference type="EMBL" id="CAJJDM010000043">
    <property type="protein sequence ID" value="CAD8069263.1"/>
    <property type="molecule type" value="Genomic_DNA"/>
</dbReference>
<comment type="caution">
    <text evidence="1">The sequence shown here is derived from an EMBL/GenBank/DDBJ whole genome shotgun (WGS) entry which is preliminary data.</text>
</comment>
<keyword evidence="2" id="KW-1185">Reference proteome</keyword>
<gene>
    <name evidence="1" type="ORF">PPRIM_AZ9-3.1.T0430279</name>
</gene>
<evidence type="ECO:0000313" key="2">
    <source>
        <dbReference type="Proteomes" id="UP000688137"/>
    </source>
</evidence>
<proteinExistence type="predicted"/>
<dbReference type="Proteomes" id="UP000688137">
    <property type="component" value="Unassembled WGS sequence"/>
</dbReference>